<dbReference type="InterPro" id="IPR011992">
    <property type="entry name" value="EF-hand-dom_pair"/>
</dbReference>
<dbReference type="KEGG" id="cvn:111126524"/>
<dbReference type="GeneID" id="111126524"/>
<feature type="domain" description="EF-hand" evidence="4">
    <location>
        <begin position="108"/>
        <end position="143"/>
    </location>
</feature>
<evidence type="ECO:0000256" key="1">
    <source>
        <dbReference type="ARBA" id="ARBA00022837"/>
    </source>
</evidence>
<evidence type="ECO:0000313" key="6">
    <source>
        <dbReference type="RefSeq" id="XP_022326933.1"/>
    </source>
</evidence>
<dbReference type="SUPFAM" id="SSF47473">
    <property type="entry name" value="EF-hand"/>
    <property type="match status" value="1"/>
</dbReference>
<organism evidence="5 6">
    <name type="scientific">Crassostrea virginica</name>
    <name type="common">Eastern oyster</name>
    <dbReference type="NCBI Taxonomy" id="6565"/>
    <lineage>
        <taxon>Eukaryota</taxon>
        <taxon>Metazoa</taxon>
        <taxon>Spiralia</taxon>
        <taxon>Lophotrochozoa</taxon>
        <taxon>Mollusca</taxon>
        <taxon>Bivalvia</taxon>
        <taxon>Autobranchia</taxon>
        <taxon>Pteriomorphia</taxon>
        <taxon>Ostreida</taxon>
        <taxon>Ostreoidea</taxon>
        <taxon>Ostreidae</taxon>
        <taxon>Crassostrea</taxon>
    </lineage>
</organism>
<evidence type="ECO:0000256" key="3">
    <source>
        <dbReference type="SAM" id="SignalP"/>
    </source>
</evidence>
<evidence type="ECO:0000259" key="4">
    <source>
        <dbReference type="PROSITE" id="PS50222"/>
    </source>
</evidence>
<dbReference type="GO" id="GO:0005509">
    <property type="term" value="F:calcium ion binding"/>
    <property type="evidence" value="ECO:0007669"/>
    <property type="project" value="InterPro"/>
</dbReference>
<feature type="compositionally biased region" description="Basic and acidic residues" evidence="2">
    <location>
        <begin position="155"/>
        <end position="209"/>
    </location>
</feature>
<feature type="signal peptide" evidence="3">
    <location>
        <begin position="1"/>
        <end position="24"/>
    </location>
</feature>
<dbReference type="AlphaFoldDB" id="A0A8B8DG85"/>
<gene>
    <name evidence="6" type="primary">LOC111126524</name>
</gene>
<accession>A0A8B8DG85</accession>
<feature type="chain" id="PRO_5034238814" evidence="3">
    <location>
        <begin position="25"/>
        <end position="216"/>
    </location>
</feature>
<dbReference type="PROSITE" id="PS00018">
    <property type="entry name" value="EF_HAND_1"/>
    <property type="match status" value="2"/>
</dbReference>
<feature type="region of interest" description="Disordered" evidence="2">
    <location>
        <begin position="155"/>
        <end position="216"/>
    </location>
</feature>
<dbReference type="PROSITE" id="PS50222">
    <property type="entry name" value="EF_HAND_2"/>
    <property type="match status" value="1"/>
</dbReference>
<sequence length="216" mass="24298">METFHLYFLCASVLSLGSFRRVFAAPASGPNSAKVPANSEDELTHTGLAEQLAKSSTKTNGNMLTDNFDDEYLTSAMLEFGDMDRDGLLDSDEIFRFYLAVVRFPMKKASDTAQSFLDLGDSNKDGKLSLREMLKIMDEAKHLAEIRRLMQIKAEKQKGEASEGNKLEDHKSSEKDRSSEENRLSDSEGHKQMKQKSDPPKEENVEELHNLNIAMK</sequence>
<dbReference type="Proteomes" id="UP000694844">
    <property type="component" value="Chromosome 3"/>
</dbReference>
<dbReference type="RefSeq" id="XP_022326933.1">
    <property type="nucleotide sequence ID" value="XM_022471225.1"/>
</dbReference>
<name>A0A8B8DG85_CRAVI</name>
<keyword evidence="1" id="KW-0106">Calcium</keyword>
<evidence type="ECO:0000313" key="5">
    <source>
        <dbReference type="Proteomes" id="UP000694844"/>
    </source>
</evidence>
<evidence type="ECO:0000256" key="2">
    <source>
        <dbReference type="SAM" id="MobiDB-lite"/>
    </source>
</evidence>
<dbReference type="InterPro" id="IPR002048">
    <property type="entry name" value="EF_hand_dom"/>
</dbReference>
<dbReference type="OrthoDB" id="289247at2759"/>
<keyword evidence="3" id="KW-0732">Signal</keyword>
<dbReference type="Gene3D" id="1.10.238.10">
    <property type="entry name" value="EF-hand"/>
    <property type="match status" value="1"/>
</dbReference>
<dbReference type="InterPro" id="IPR018247">
    <property type="entry name" value="EF_Hand_1_Ca_BS"/>
</dbReference>
<reference evidence="6" key="1">
    <citation type="submission" date="2025-08" db="UniProtKB">
        <authorList>
            <consortium name="RefSeq"/>
        </authorList>
    </citation>
    <scope>IDENTIFICATION</scope>
    <source>
        <tissue evidence="6">Whole sample</tissue>
    </source>
</reference>
<keyword evidence="5" id="KW-1185">Reference proteome</keyword>
<protein>
    <submittedName>
        <fullName evidence="6">Uncharacterized protein LOC111126524</fullName>
    </submittedName>
</protein>
<proteinExistence type="predicted"/>